<name>A0A699XLM8_TANCI</name>
<feature type="non-terminal residue" evidence="1">
    <location>
        <position position="81"/>
    </location>
</feature>
<accession>A0A699XLM8</accession>
<evidence type="ECO:0000313" key="1">
    <source>
        <dbReference type="EMBL" id="GFD60153.1"/>
    </source>
</evidence>
<reference evidence="1" key="1">
    <citation type="journal article" date="2019" name="Sci. Rep.">
        <title>Draft genome of Tanacetum cinerariifolium, the natural source of mosquito coil.</title>
        <authorList>
            <person name="Yamashiro T."/>
            <person name="Shiraishi A."/>
            <person name="Satake H."/>
            <person name="Nakayama K."/>
        </authorList>
    </citation>
    <scope>NUCLEOTIDE SEQUENCE</scope>
</reference>
<proteinExistence type="predicted"/>
<dbReference type="AlphaFoldDB" id="A0A699XLM8"/>
<gene>
    <name evidence="1" type="ORF">Tci_932122</name>
</gene>
<organism evidence="1">
    <name type="scientific">Tanacetum cinerariifolium</name>
    <name type="common">Dalmatian daisy</name>
    <name type="synonym">Chrysanthemum cinerariifolium</name>
    <dbReference type="NCBI Taxonomy" id="118510"/>
    <lineage>
        <taxon>Eukaryota</taxon>
        <taxon>Viridiplantae</taxon>
        <taxon>Streptophyta</taxon>
        <taxon>Embryophyta</taxon>
        <taxon>Tracheophyta</taxon>
        <taxon>Spermatophyta</taxon>
        <taxon>Magnoliopsida</taxon>
        <taxon>eudicotyledons</taxon>
        <taxon>Gunneridae</taxon>
        <taxon>Pentapetalae</taxon>
        <taxon>asterids</taxon>
        <taxon>campanulids</taxon>
        <taxon>Asterales</taxon>
        <taxon>Asteraceae</taxon>
        <taxon>Asteroideae</taxon>
        <taxon>Anthemideae</taxon>
        <taxon>Anthemidinae</taxon>
        <taxon>Tanacetum</taxon>
    </lineage>
</organism>
<sequence length="81" mass="8692">GQAEQGRDRSQGDVALFPIQAQADDFLTFPVALADDPGVGHRACVRTRQWAGQREAGNVVATGQARQIVIALFVSAVMQQQ</sequence>
<comment type="caution">
    <text evidence="1">The sequence shown here is derived from an EMBL/GenBank/DDBJ whole genome shotgun (WGS) entry which is preliminary data.</text>
</comment>
<dbReference type="EMBL" id="BKCJ011874158">
    <property type="protein sequence ID" value="GFD60153.1"/>
    <property type="molecule type" value="Genomic_DNA"/>
</dbReference>
<feature type="non-terminal residue" evidence="1">
    <location>
        <position position="1"/>
    </location>
</feature>
<protein>
    <submittedName>
        <fullName evidence="1">Uncharacterized protein</fullName>
    </submittedName>
</protein>